<evidence type="ECO:0000313" key="2">
    <source>
        <dbReference type="EMBL" id="TDD07070.1"/>
    </source>
</evidence>
<dbReference type="AlphaFoldDB" id="A0A4R4W2B8"/>
<dbReference type="InterPro" id="IPR001387">
    <property type="entry name" value="Cro/C1-type_HTH"/>
</dbReference>
<accession>A0A4R4W2B8</accession>
<dbReference type="EMBL" id="SMKS01000013">
    <property type="protein sequence ID" value="TDD07070.1"/>
    <property type="molecule type" value="Genomic_DNA"/>
</dbReference>
<comment type="caution">
    <text evidence="2">The sequence shown here is derived from an EMBL/GenBank/DDBJ whole genome shotgun (WGS) entry which is preliminary data.</text>
</comment>
<dbReference type="GO" id="GO:0003677">
    <property type="term" value="F:DNA binding"/>
    <property type="evidence" value="ECO:0007669"/>
    <property type="project" value="InterPro"/>
</dbReference>
<evidence type="ECO:0000259" key="1">
    <source>
        <dbReference type="PROSITE" id="PS50943"/>
    </source>
</evidence>
<gene>
    <name evidence="2" type="ORF">E1181_10915</name>
</gene>
<name>A0A4R4W2B8_9PSEU</name>
<dbReference type="InterPro" id="IPR010982">
    <property type="entry name" value="Lambda_DNA-bd_dom_sf"/>
</dbReference>
<dbReference type="SMART" id="SM00530">
    <property type="entry name" value="HTH_XRE"/>
    <property type="match status" value="1"/>
</dbReference>
<dbReference type="Proteomes" id="UP000295674">
    <property type="component" value="Unassembled WGS sequence"/>
</dbReference>
<protein>
    <submittedName>
        <fullName evidence="2">XRE family transcriptional regulator</fullName>
    </submittedName>
</protein>
<dbReference type="RefSeq" id="WP_132673865.1">
    <property type="nucleotide sequence ID" value="NZ_SMKS01000013.1"/>
</dbReference>
<dbReference type="Pfam" id="PF13560">
    <property type="entry name" value="HTH_31"/>
    <property type="match status" value="1"/>
</dbReference>
<dbReference type="OrthoDB" id="4285266at2"/>
<dbReference type="Gene3D" id="1.10.260.40">
    <property type="entry name" value="lambda repressor-like DNA-binding domains"/>
    <property type="match status" value="1"/>
</dbReference>
<reference evidence="2 3" key="1">
    <citation type="submission" date="2019-03" db="EMBL/GenBank/DDBJ databases">
        <title>Draft genome sequences of novel Actinobacteria.</title>
        <authorList>
            <person name="Sahin N."/>
            <person name="Ay H."/>
            <person name="Saygin H."/>
        </authorList>
    </citation>
    <scope>NUCLEOTIDE SEQUENCE [LARGE SCALE GENOMIC DNA]</scope>
    <source>
        <strain evidence="2 3">16K309</strain>
    </source>
</reference>
<organism evidence="2 3">
    <name type="scientific">Saccharopolyspora terrae</name>
    <dbReference type="NCBI Taxonomy" id="2530384"/>
    <lineage>
        <taxon>Bacteria</taxon>
        <taxon>Bacillati</taxon>
        <taxon>Actinomycetota</taxon>
        <taxon>Actinomycetes</taxon>
        <taxon>Pseudonocardiales</taxon>
        <taxon>Pseudonocardiaceae</taxon>
        <taxon>Saccharopolyspora</taxon>
    </lineage>
</organism>
<feature type="domain" description="HTH cro/C1-type" evidence="1">
    <location>
        <begin position="24"/>
        <end position="79"/>
    </location>
</feature>
<evidence type="ECO:0000313" key="3">
    <source>
        <dbReference type="Proteomes" id="UP000295674"/>
    </source>
</evidence>
<keyword evidence="3" id="KW-1185">Reference proteome</keyword>
<dbReference type="Pfam" id="PF19054">
    <property type="entry name" value="DUF5753"/>
    <property type="match status" value="1"/>
</dbReference>
<dbReference type="InterPro" id="IPR043917">
    <property type="entry name" value="DUF5753"/>
</dbReference>
<proteinExistence type="predicted"/>
<dbReference type="CDD" id="cd00093">
    <property type="entry name" value="HTH_XRE"/>
    <property type="match status" value="1"/>
</dbReference>
<sequence>MAKPGRTGKVPGPKVLRLQLGRELRRLREEAGVTSRDAVATPLGWDVSKVSRVELGQSTVTLKEIDQLLKLYGAPKEESAHVRSLAEAARKRGSYGKVPDWAKGYIGMEADADILKIYYGELMPGPLQTDDYARAILSTSVTVAAADIDRLVQTRARRREIIIQDDPPEVQLVLGEAALRRQVGGPDVLRAQLEHLREIAKLPHVTLQVLQFSSGEHAALETPFTLLYLTEVDATYVYLEDLTSADFWDRAPHVPVYEMVFDRLQIAALGKRETLSALDRAIQDLA</sequence>
<dbReference type="PROSITE" id="PS50943">
    <property type="entry name" value="HTH_CROC1"/>
    <property type="match status" value="1"/>
</dbReference>
<dbReference type="SUPFAM" id="SSF47413">
    <property type="entry name" value="lambda repressor-like DNA-binding domains"/>
    <property type="match status" value="1"/>
</dbReference>